<keyword evidence="2" id="KW-1185">Reference proteome</keyword>
<feature type="compositionally biased region" description="Polar residues" evidence="1">
    <location>
        <begin position="247"/>
        <end position="267"/>
    </location>
</feature>
<reference evidence="2" key="1">
    <citation type="journal article" date="2013" name="Genetics">
        <title>The draft genome and transcriptome of Panagrellus redivivus are shaped by the harsh demands of a free-living lifestyle.</title>
        <authorList>
            <person name="Srinivasan J."/>
            <person name="Dillman A.R."/>
            <person name="Macchietto M.G."/>
            <person name="Heikkinen L."/>
            <person name="Lakso M."/>
            <person name="Fracchia K.M."/>
            <person name="Antoshechkin I."/>
            <person name="Mortazavi A."/>
            <person name="Wong G."/>
            <person name="Sternberg P.W."/>
        </authorList>
    </citation>
    <scope>NUCLEOTIDE SEQUENCE [LARGE SCALE GENOMIC DNA]</scope>
    <source>
        <strain evidence="2">MT8872</strain>
    </source>
</reference>
<protein>
    <submittedName>
        <fullName evidence="3">Uncharacterized protein</fullName>
    </submittedName>
</protein>
<reference evidence="3" key="2">
    <citation type="submission" date="2020-10" db="UniProtKB">
        <authorList>
            <consortium name="WormBaseParasite"/>
        </authorList>
    </citation>
    <scope>IDENTIFICATION</scope>
</reference>
<feature type="region of interest" description="Disordered" evidence="1">
    <location>
        <begin position="160"/>
        <end position="196"/>
    </location>
</feature>
<feature type="compositionally biased region" description="Low complexity" evidence="1">
    <location>
        <begin position="278"/>
        <end position="299"/>
    </location>
</feature>
<evidence type="ECO:0000313" key="3">
    <source>
        <dbReference type="WBParaSite" id="Pan_g12495.t1"/>
    </source>
</evidence>
<accession>A0A7E4UT22</accession>
<feature type="compositionally biased region" description="Basic residues" evidence="1">
    <location>
        <begin position="305"/>
        <end position="315"/>
    </location>
</feature>
<dbReference type="WBParaSite" id="Pan_g12495.t1">
    <property type="protein sequence ID" value="Pan_g12495.t1"/>
    <property type="gene ID" value="Pan_g12495"/>
</dbReference>
<proteinExistence type="predicted"/>
<dbReference type="AlphaFoldDB" id="A0A7E4UT22"/>
<feature type="region of interest" description="Disordered" evidence="1">
    <location>
        <begin position="50"/>
        <end position="69"/>
    </location>
</feature>
<name>A0A7E4UT22_PANRE</name>
<evidence type="ECO:0000256" key="1">
    <source>
        <dbReference type="SAM" id="MobiDB-lite"/>
    </source>
</evidence>
<feature type="compositionally biased region" description="Low complexity" evidence="1">
    <location>
        <begin position="321"/>
        <end position="333"/>
    </location>
</feature>
<sequence length="333" mass="38071">MSTFSGSRANHVEDHRFVNHPFQRIANPPPFSTVKQELPKRMPIDATRAYEDEDEYQPRKSHWEGTPAADPWGQSSYTYQIEPCNVANIKPDLDGYIFEYFDWYWRTQNSPTSVSRPGAQENTEAYSAYHAANVHQSLKFTRSQYYRSARPNIYGTTIPPQNQHPSMHHGQRPLQCHTPTRHYSQPQPRKPSHHHHAHYEPTAYVNMPVPTVASNTETYNASMTGQQRLEDWCLRRSRLERHVTAHQDATNVSSAARTSNGSTNEFPKSQPEDLRRILASAAAAEASASRESSVSTTLSNSPGTPRRRHVRRKRSERSDESSNNNNNSVKGRY</sequence>
<organism evidence="2 3">
    <name type="scientific">Panagrellus redivivus</name>
    <name type="common">Microworm</name>
    <dbReference type="NCBI Taxonomy" id="6233"/>
    <lineage>
        <taxon>Eukaryota</taxon>
        <taxon>Metazoa</taxon>
        <taxon>Ecdysozoa</taxon>
        <taxon>Nematoda</taxon>
        <taxon>Chromadorea</taxon>
        <taxon>Rhabditida</taxon>
        <taxon>Tylenchina</taxon>
        <taxon>Panagrolaimomorpha</taxon>
        <taxon>Panagrolaimoidea</taxon>
        <taxon>Panagrolaimidae</taxon>
        <taxon>Panagrellus</taxon>
    </lineage>
</organism>
<feature type="region of interest" description="Disordered" evidence="1">
    <location>
        <begin position="244"/>
        <end position="333"/>
    </location>
</feature>
<dbReference type="Proteomes" id="UP000492821">
    <property type="component" value="Unassembled WGS sequence"/>
</dbReference>
<feature type="compositionally biased region" description="Polar residues" evidence="1">
    <location>
        <begin position="177"/>
        <end position="187"/>
    </location>
</feature>
<evidence type="ECO:0000313" key="2">
    <source>
        <dbReference type="Proteomes" id="UP000492821"/>
    </source>
</evidence>